<proteinExistence type="predicted"/>
<evidence type="ECO:0000313" key="2">
    <source>
        <dbReference type="WBParaSite" id="JU765_v2.g14758.t2"/>
    </source>
</evidence>
<sequence>MPESAVRRGQQNSLLVDEGQQGPETLVDARQPSAPPMTLQTQHYGDLDTGFRQQEAVYEAKEANTTFDMDNLDNFESAVRRGQQNSLLVDEGQQGPETLVDARQPSAPPMTLQTQHYGDLDTGFRQQEAVYEAKEANTTFDMDNLDNFETKQKEKISKKRLGKRISIGIIVGLATVATYLTFLSVTFSFFDFQNYHIRLENHRKMLRNE</sequence>
<dbReference type="WBParaSite" id="JU765_v2.g14758.t2">
    <property type="protein sequence ID" value="JU765_v2.g14758.t2"/>
    <property type="gene ID" value="JU765_v2.g14758"/>
</dbReference>
<dbReference type="Proteomes" id="UP000887576">
    <property type="component" value="Unplaced"/>
</dbReference>
<accession>A0AC34QAQ6</accession>
<organism evidence="1 2">
    <name type="scientific">Panagrolaimus sp. JU765</name>
    <dbReference type="NCBI Taxonomy" id="591449"/>
    <lineage>
        <taxon>Eukaryota</taxon>
        <taxon>Metazoa</taxon>
        <taxon>Ecdysozoa</taxon>
        <taxon>Nematoda</taxon>
        <taxon>Chromadorea</taxon>
        <taxon>Rhabditida</taxon>
        <taxon>Tylenchina</taxon>
        <taxon>Panagrolaimomorpha</taxon>
        <taxon>Panagrolaimoidea</taxon>
        <taxon>Panagrolaimidae</taxon>
        <taxon>Panagrolaimus</taxon>
    </lineage>
</organism>
<reference evidence="2" key="1">
    <citation type="submission" date="2022-11" db="UniProtKB">
        <authorList>
            <consortium name="WormBaseParasite"/>
        </authorList>
    </citation>
    <scope>IDENTIFICATION</scope>
</reference>
<protein>
    <submittedName>
        <fullName evidence="2">Uncharacterized protein</fullName>
    </submittedName>
</protein>
<evidence type="ECO:0000313" key="1">
    <source>
        <dbReference type="Proteomes" id="UP000887576"/>
    </source>
</evidence>
<name>A0AC34QAQ6_9BILA</name>